<dbReference type="Pfam" id="PF06551">
    <property type="entry name" value="DUF1120"/>
    <property type="match status" value="1"/>
</dbReference>
<dbReference type="EMBL" id="CP112866">
    <property type="protein sequence ID" value="UZW18732.1"/>
    <property type="molecule type" value="Genomic_DNA"/>
</dbReference>
<dbReference type="InterPro" id="IPR010546">
    <property type="entry name" value="DUF1120"/>
</dbReference>
<dbReference type="Proteomes" id="UP001164116">
    <property type="component" value="Chromosome"/>
</dbReference>
<dbReference type="RefSeq" id="WP_253509760.1">
    <property type="nucleotide sequence ID" value="NZ_CP112866.1"/>
</dbReference>
<proteinExistence type="predicted"/>
<organism evidence="2 3">
    <name type="scientific">Pseudomonas quebecensis</name>
    <dbReference type="NCBI Taxonomy" id="2995174"/>
    <lineage>
        <taxon>Bacteria</taxon>
        <taxon>Pseudomonadati</taxon>
        <taxon>Pseudomonadota</taxon>
        <taxon>Gammaproteobacteria</taxon>
        <taxon>Pseudomonadales</taxon>
        <taxon>Pseudomonadaceae</taxon>
        <taxon>Pseudomonas</taxon>
    </lineage>
</organism>
<reference evidence="2" key="1">
    <citation type="submission" date="2022-11" db="EMBL/GenBank/DDBJ databases">
        <title>Taxonomic description of a new Pseudomonas species.</title>
        <authorList>
            <person name="Tambong J.T."/>
        </authorList>
    </citation>
    <scope>NUCLEOTIDE SEQUENCE</scope>
    <source>
        <strain evidence="2">S1Bt42</strain>
    </source>
</reference>
<sequence>MKRIVGLTFGIACLAAALNAHATTGAELIVRGTIKPAACNLSLSAGGIIDYGNIPSGSLLPTAFNPLSPKTAPLSVSCGTTPAKFGLRFVDLQASSKVTGILGDLGTGYTEAHNYGLGTVAGRKTGGFAINLKDLRTSSTTLYPIMRVGTTGTWQNSDGKVAQSPSQYSWRNGATVTPASITQLTGTLEVRAVINKGQDLDLGRDTVIDGRATLELSYI</sequence>
<name>A0ABY6QFI6_9PSED</name>
<keyword evidence="1" id="KW-0732">Signal</keyword>
<protein>
    <submittedName>
        <fullName evidence="2">DUF1120 domain-containing protein</fullName>
    </submittedName>
</protein>
<evidence type="ECO:0000256" key="1">
    <source>
        <dbReference type="SAM" id="SignalP"/>
    </source>
</evidence>
<evidence type="ECO:0000313" key="3">
    <source>
        <dbReference type="Proteomes" id="UP001164116"/>
    </source>
</evidence>
<keyword evidence="3" id="KW-1185">Reference proteome</keyword>
<evidence type="ECO:0000313" key="2">
    <source>
        <dbReference type="EMBL" id="UZW18732.1"/>
    </source>
</evidence>
<gene>
    <name evidence="2" type="ORF">OSC50_25725</name>
</gene>
<feature type="signal peptide" evidence="1">
    <location>
        <begin position="1"/>
        <end position="22"/>
    </location>
</feature>
<feature type="chain" id="PRO_5045386619" evidence="1">
    <location>
        <begin position="23"/>
        <end position="219"/>
    </location>
</feature>
<accession>A0ABY6QFI6</accession>